<dbReference type="InterPro" id="IPR015943">
    <property type="entry name" value="WD40/YVTN_repeat-like_dom_sf"/>
</dbReference>
<accession>A0ABS8U598</accession>
<dbReference type="Proteomes" id="UP001199919">
    <property type="component" value="Unassembled WGS sequence"/>
</dbReference>
<reference evidence="1 2" key="1">
    <citation type="submission" date="2021-12" db="EMBL/GenBank/DDBJ databases">
        <title>Mucilaginibacter roseus genome.</title>
        <authorList>
            <person name="Ferreira J.R."/>
            <person name="Newman J.D."/>
        </authorList>
    </citation>
    <scope>NUCLEOTIDE SEQUENCE [LARGE SCALE GENOMIC DNA]</scope>
    <source>
        <strain evidence="1 2">LMG 28454</strain>
    </source>
</reference>
<evidence type="ECO:0000313" key="1">
    <source>
        <dbReference type="EMBL" id="MCD8740663.1"/>
    </source>
</evidence>
<comment type="caution">
    <text evidence="1">The sequence shown here is derived from an EMBL/GenBank/DDBJ whole genome shotgun (WGS) entry which is preliminary data.</text>
</comment>
<organism evidence="1 2">
    <name type="scientific">Mucilaginibacter roseus</name>
    <dbReference type="NCBI Taxonomy" id="1528868"/>
    <lineage>
        <taxon>Bacteria</taxon>
        <taxon>Pseudomonadati</taxon>
        <taxon>Bacteroidota</taxon>
        <taxon>Sphingobacteriia</taxon>
        <taxon>Sphingobacteriales</taxon>
        <taxon>Sphingobacteriaceae</taxon>
        <taxon>Mucilaginibacter</taxon>
    </lineage>
</organism>
<dbReference type="RefSeq" id="WP_232177052.1">
    <property type="nucleotide sequence ID" value="NZ_JAJPWV010000002.1"/>
</dbReference>
<gene>
    <name evidence="1" type="ORF">LT679_08635</name>
</gene>
<proteinExistence type="predicted"/>
<evidence type="ECO:0000313" key="2">
    <source>
        <dbReference type="Proteomes" id="UP001199919"/>
    </source>
</evidence>
<dbReference type="Gene3D" id="2.130.10.10">
    <property type="entry name" value="YVTN repeat-like/Quinoprotein amine dehydrogenase"/>
    <property type="match status" value="1"/>
</dbReference>
<dbReference type="SUPFAM" id="SSF69322">
    <property type="entry name" value="Tricorn protease domain 2"/>
    <property type="match status" value="1"/>
</dbReference>
<name>A0ABS8U598_9SPHI</name>
<dbReference type="EMBL" id="JAJPWV010000002">
    <property type="protein sequence ID" value="MCD8740663.1"/>
    <property type="molecule type" value="Genomic_DNA"/>
</dbReference>
<sequence>MNKGTLLIICILTINFCKGQPIPVTAFKIATPPKVNSKEWYKLCSSADNLFSVSIKGGDLTIERGIQKPQREFAFSNGKLIAVNNGEFGGGLYFKPNASFKKDFLINGKEKLLADTTVDTRRKQMFSIDKKADSVTGSVLLVEFGRIRAILPFKDHWLYTEGMAHMGANYGTLHKLHVDGNNFNTQKLFDLNGCPSAMAIHNGIIYIATFQGFYRIRNNKAELILDELFWQGLGVTSIAVKNDKEVYVGISGGYVQIDPDKRKAEFHKYDKL</sequence>
<protein>
    <submittedName>
        <fullName evidence="1">Uncharacterized protein</fullName>
    </submittedName>
</protein>
<keyword evidence="2" id="KW-1185">Reference proteome</keyword>